<evidence type="ECO:0000313" key="2">
    <source>
        <dbReference type="Proteomes" id="UP000032141"/>
    </source>
</evidence>
<reference evidence="1" key="2">
    <citation type="submission" date="2015-03" db="UniProtKB">
        <authorList>
            <consortium name="EnsemblPlants"/>
        </authorList>
    </citation>
    <scope>IDENTIFICATION</scope>
</reference>
<reference evidence="1 2" key="1">
    <citation type="journal article" date="2014" name="Genome Biol.">
        <title>Transcriptome and methylome profiling reveals relics of genome dominance in the mesopolyploid Brassica oleracea.</title>
        <authorList>
            <person name="Parkin I.A."/>
            <person name="Koh C."/>
            <person name="Tang H."/>
            <person name="Robinson S.J."/>
            <person name="Kagale S."/>
            <person name="Clarke W.E."/>
            <person name="Town C.D."/>
            <person name="Nixon J."/>
            <person name="Krishnakumar V."/>
            <person name="Bidwell S.L."/>
            <person name="Denoeud F."/>
            <person name="Belcram H."/>
            <person name="Links M.G."/>
            <person name="Just J."/>
            <person name="Clarke C."/>
            <person name="Bender T."/>
            <person name="Huebert T."/>
            <person name="Mason A.S."/>
            <person name="Pires J.C."/>
            <person name="Barker G."/>
            <person name="Moore J."/>
            <person name="Walley P.G."/>
            <person name="Manoli S."/>
            <person name="Batley J."/>
            <person name="Edwards D."/>
            <person name="Nelson M.N."/>
            <person name="Wang X."/>
            <person name="Paterson A.H."/>
            <person name="King G."/>
            <person name="Bancroft I."/>
            <person name="Chalhoub B."/>
            <person name="Sharpe A.G."/>
        </authorList>
    </citation>
    <scope>NUCLEOTIDE SEQUENCE</scope>
    <source>
        <strain evidence="1 2">cv. TO1000</strain>
    </source>
</reference>
<dbReference type="Gramene" id="Bo9g078040.1">
    <property type="protein sequence ID" value="Bo9g078040.1"/>
    <property type="gene ID" value="Bo9g078040"/>
</dbReference>
<proteinExistence type="predicted"/>
<evidence type="ECO:0000313" key="1">
    <source>
        <dbReference type="EnsemblPlants" id="Bo9g078040.1"/>
    </source>
</evidence>
<organism evidence="1 2">
    <name type="scientific">Brassica oleracea var. oleracea</name>
    <dbReference type="NCBI Taxonomy" id="109376"/>
    <lineage>
        <taxon>Eukaryota</taxon>
        <taxon>Viridiplantae</taxon>
        <taxon>Streptophyta</taxon>
        <taxon>Embryophyta</taxon>
        <taxon>Tracheophyta</taxon>
        <taxon>Spermatophyta</taxon>
        <taxon>Magnoliopsida</taxon>
        <taxon>eudicotyledons</taxon>
        <taxon>Gunneridae</taxon>
        <taxon>Pentapetalae</taxon>
        <taxon>rosids</taxon>
        <taxon>malvids</taxon>
        <taxon>Brassicales</taxon>
        <taxon>Brassicaceae</taxon>
        <taxon>Brassiceae</taxon>
        <taxon>Brassica</taxon>
    </lineage>
</organism>
<name>A0A0D3E892_BRAOL</name>
<dbReference type="EnsemblPlants" id="Bo9g078040.1">
    <property type="protein sequence ID" value="Bo9g078040.1"/>
    <property type="gene ID" value="Bo9g078040"/>
</dbReference>
<keyword evidence="2" id="KW-1185">Reference proteome</keyword>
<sequence length="148" mass="17091">MKMTSDQNLSHPVNCELLFLLPSHRSLSLIPSMVFLCNSNMIAIQSSQISSSFLYQIRPFQSQHQHLHCARPFISKEARKFFLVTSNLFFHVGVDKLNPCYRPYCSFPLLHLELKPLPRIYAHSVDNGVTWSVFLLRQNRSEPEASVQ</sequence>
<dbReference type="HOGENOM" id="CLU_1763540_0_0_1"/>
<protein>
    <submittedName>
        <fullName evidence="1">Uncharacterized protein</fullName>
    </submittedName>
</protein>
<accession>A0A0D3E892</accession>
<dbReference type="AlphaFoldDB" id="A0A0D3E892"/>
<dbReference type="Proteomes" id="UP000032141">
    <property type="component" value="Chromosome C9"/>
</dbReference>